<evidence type="ECO:0000313" key="2">
    <source>
        <dbReference type="Proteomes" id="UP000235672"/>
    </source>
</evidence>
<accession>A0A2J6PL71</accession>
<sequence length="60" mass="7233">MDKTRIILSISSSIKVLISKYNKRDYRDIRVKYISVIIIEYINNNNRYLNPIIIWPANIY</sequence>
<evidence type="ECO:0000313" key="1">
    <source>
        <dbReference type="EMBL" id="PMD14763.1"/>
    </source>
</evidence>
<dbReference type="AlphaFoldDB" id="A0A2J6PL71"/>
<name>A0A2J6PL71_9HELO</name>
<protein>
    <submittedName>
        <fullName evidence="1">Uncharacterized protein</fullName>
    </submittedName>
</protein>
<keyword evidence="2" id="KW-1185">Reference proteome</keyword>
<organism evidence="1 2">
    <name type="scientific">Hyaloscypha hepaticicola</name>
    <dbReference type="NCBI Taxonomy" id="2082293"/>
    <lineage>
        <taxon>Eukaryota</taxon>
        <taxon>Fungi</taxon>
        <taxon>Dikarya</taxon>
        <taxon>Ascomycota</taxon>
        <taxon>Pezizomycotina</taxon>
        <taxon>Leotiomycetes</taxon>
        <taxon>Helotiales</taxon>
        <taxon>Hyaloscyphaceae</taxon>
        <taxon>Hyaloscypha</taxon>
    </lineage>
</organism>
<dbReference type="EMBL" id="KZ613519">
    <property type="protein sequence ID" value="PMD14763.1"/>
    <property type="molecule type" value="Genomic_DNA"/>
</dbReference>
<gene>
    <name evidence="1" type="ORF">NA56DRAFT_583179</name>
</gene>
<reference evidence="1 2" key="1">
    <citation type="submission" date="2016-05" db="EMBL/GenBank/DDBJ databases">
        <title>A degradative enzymes factory behind the ericoid mycorrhizal symbiosis.</title>
        <authorList>
            <consortium name="DOE Joint Genome Institute"/>
            <person name="Martino E."/>
            <person name="Morin E."/>
            <person name="Grelet G."/>
            <person name="Kuo A."/>
            <person name="Kohler A."/>
            <person name="Daghino S."/>
            <person name="Barry K."/>
            <person name="Choi C."/>
            <person name="Cichocki N."/>
            <person name="Clum A."/>
            <person name="Copeland A."/>
            <person name="Hainaut M."/>
            <person name="Haridas S."/>
            <person name="Labutti K."/>
            <person name="Lindquist E."/>
            <person name="Lipzen A."/>
            <person name="Khouja H.-R."/>
            <person name="Murat C."/>
            <person name="Ohm R."/>
            <person name="Olson A."/>
            <person name="Spatafora J."/>
            <person name="Veneault-Fourrey C."/>
            <person name="Henrissat B."/>
            <person name="Grigoriev I."/>
            <person name="Martin F."/>
            <person name="Perotto S."/>
        </authorList>
    </citation>
    <scope>NUCLEOTIDE SEQUENCE [LARGE SCALE GENOMIC DNA]</scope>
    <source>
        <strain evidence="1 2">UAMH 7357</strain>
    </source>
</reference>
<dbReference type="Proteomes" id="UP000235672">
    <property type="component" value="Unassembled WGS sequence"/>
</dbReference>
<proteinExistence type="predicted"/>